<evidence type="ECO:0000256" key="1">
    <source>
        <dbReference type="SAM" id="Phobius"/>
    </source>
</evidence>
<keyword evidence="1" id="KW-0812">Transmembrane</keyword>
<dbReference type="EMBL" id="MINN01000128">
    <property type="protein sequence ID" value="OIU68616.1"/>
    <property type="molecule type" value="Genomic_DNA"/>
</dbReference>
<dbReference type="OrthoDB" id="9782395at2"/>
<keyword evidence="1" id="KW-0472">Membrane</keyword>
<dbReference type="Gene3D" id="3.40.50.620">
    <property type="entry name" value="HUPs"/>
    <property type="match status" value="1"/>
</dbReference>
<proteinExistence type="predicted"/>
<dbReference type="GO" id="GO:0005886">
    <property type="term" value="C:plasma membrane"/>
    <property type="evidence" value="ECO:0007669"/>
    <property type="project" value="TreeGrafter"/>
</dbReference>
<accession>A0A1J6W9R7</accession>
<dbReference type="InterPro" id="IPR003848">
    <property type="entry name" value="DUF218"/>
</dbReference>
<gene>
    <name evidence="3" type="ORF">BHE18_16970</name>
</gene>
<sequence length="253" mass="27930">MKVKKSVYLLPILIVGLLLTLFGRTFGVLFIAANVIFIFLITFLLKSYKKTMKDPFLYIARSFMIVYGLFLLSFIAVEGYLILESEKSKVIDSSGADVVIILGAGLKGETPSKTLVSRLEAGKAVLDADKDLPVVVSGGQGEGESIPEAEAMGRYLMENGISEDRIIYEKTSTTTYENLLNSMEILRQQGMEDPKVLIVTSDYHVVRAEMIAGDLGIDAVGVSGISPFVVRVNYFIREYFAIGKMMMEKILPI</sequence>
<dbReference type="PANTHER" id="PTHR30336">
    <property type="entry name" value="INNER MEMBRANE PROTEIN, PROBABLE PERMEASE"/>
    <property type="match status" value="1"/>
</dbReference>
<evidence type="ECO:0000313" key="3">
    <source>
        <dbReference type="EMBL" id="OIU68616.1"/>
    </source>
</evidence>
<reference evidence="3 4" key="1">
    <citation type="submission" date="2016-09" db="EMBL/GenBank/DDBJ databases">
        <title>Bacillus aquimaris SAMM genome sequence reveals colonization and biosurfactant production capacities.</title>
        <authorList>
            <person name="Waghmode S.R."/>
            <person name="Suryavanshi M.V."/>
        </authorList>
    </citation>
    <scope>NUCLEOTIDE SEQUENCE [LARGE SCALE GENOMIC DNA]</scope>
    <source>
        <strain evidence="3 4">SAMM</strain>
    </source>
</reference>
<dbReference type="GO" id="GO:0000270">
    <property type="term" value="P:peptidoglycan metabolic process"/>
    <property type="evidence" value="ECO:0007669"/>
    <property type="project" value="TreeGrafter"/>
</dbReference>
<feature type="transmembrane region" description="Helical" evidence="1">
    <location>
        <begin position="29"/>
        <end position="46"/>
    </location>
</feature>
<dbReference type="Pfam" id="PF02698">
    <property type="entry name" value="DUF218"/>
    <property type="match status" value="1"/>
</dbReference>
<comment type="caution">
    <text evidence="3">The sequence shown here is derived from an EMBL/GenBank/DDBJ whole genome shotgun (WGS) entry which is preliminary data.</text>
</comment>
<organism evidence="3 4">
    <name type="scientific">Rossellomorea aquimaris</name>
    <dbReference type="NCBI Taxonomy" id="189382"/>
    <lineage>
        <taxon>Bacteria</taxon>
        <taxon>Bacillati</taxon>
        <taxon>Bacillota</taxon>
        <taxon>Bacilli</taxon>
        <taxon>Bacillales</taxon>
        <taxon>Bacillaceae</taxon>
        <taxon>Rossellomorea</taxon>
    </lineage>
</organism>
<evidence type="ECO:0000313" key="4">
    <source>
        <dbReference type="Proteomes" id="UP000182062"/>
    </source>
</evidence>
<dbReference type="RefSeq" id="WP_071620044.1">
    <property type="nucleotide sequence ID" value="NZ_MINN01000128.1"/>
</dbReference>
<dbReference type="GO" id="GO:0043164">
    <property type="term" value="P:Gram-negative-bacterium-type cell wall biogenesis"/>
    <property type="evidence" value="ECO:0007669"/>
    <property type="project" value="TreeGrafter"/>
</dbReference>
<feature type="domain" description="DUF218" evidence="2">
    <location>
        <begin position="97"/>
        <end position="240"/>
    </location>
</feature>
<dbReference type="CDD" id="cd06259">
    <property type="entry name" value="YdcF-like"/>
    <property type="match status" value="1"/>
</dbReference>
<dbReference type="InterPro" id="IPR014729">
    <property type="entry name" value="Rossmann-like_a/b/a_fold"/>
</dbReference>
<dbReference type="AlphaFoldDB" id="A0A1J6W9R7"/>
<evidence type="ECO:0000259" key="2">
    <source>
        <dbReference type="Pfam" id="PF02698"/>
    </source>
</evidence>
<keyword evidence="1" id="KW-1133">Transmembrane helix</keyword>
<name>A0A1J6W9R7_9BACI</name>
<keyword evidence="4" id="KW-1185">Reference proteome</keyword>
<feature type="transmembrane region" description="Helical" evidence="1">
    <location>
        <begin position="58"/>
        <end position="83"/>
    </location>
</feature>
<feature type="transmembrane region" description="Helical" evidence="1">
    <location>
        <begin position="7"/>
        <end position="23"/>
    </location>
</feature>
<protein>
    <recommendedName>
        <fullName evidence="2">DUF218 domain-containing protein</fullName>
    </recommendedName>
</protein>
<dbReference type="Proteomes" id="UP000182062">
    <property type="component" value="Unassembled WGS sequence"/>
</dbReference>
<dbReference type="InterPro" id="IPR051599">
    <property type="entry name" value="Cell_Envelope_Assoc"/>
</dbReference>
<dbReference type="PANTHER" id="PTHR30336:SF4">
    <property type="entry name" value="ENVELOPE BIOGENESIS FACTOR ELYC"/>
    <property type="match status" value="1"/>
</dbReference>